<dbReference type="InterPro" id="IPR000232">
    <property type="entry name" value="HSF_DNA-bd"/>
</dbReference>
<dbReference type="SUPFAM" id="SSF46785">
    <property type="entry name" value="Winged helix' DNA-binding domain"/>
    <property type="match status" value="1"/>
</dbReference>
<proteinExistence type="inferred from homology"/>
<dbReference type="AlphaFoldDB" id="A0A1Y2EQE8"/>
<dbReference type="SMART" id="SM00415">
    <property type="entry name" value="HSF"/>
    <property type="match status" value="1"/>
</dbReference>
<evidence type="ECO:0000313" key="9">
    <source>
        <dbReference type="Proteomes" id="UP000193467"/>
    </source>
</evidence>
<organism evidence="8 9">
    <name type="scientific">Leucosporidium creatinivorum</name>
    <dbReference type="NCBI Taxonomy" id="106004"/>
    <lineage>
        <taxon>Eukaryota</taxon>
        <taxon>Fungi</taxon>
        <taxon>Dikarya</taxon>
        <taxon>Basidiomycota</taxon>
        <taxon>Pucciniomycotina</taxon>
        <taxon>Microbotryomycetes</taxon>
        <taxon>Leucosporidiales</taxon>
        <taxon>Leucosporidium</taxon>
    </lineage>
</organism>
<evidence type="ECO:0000256" key="4">
    <source>
        <dbReference type="ARBA" id="ARBA00023242"/>
    </source>
</evidence>
<keyword evidence="3 8" id="KW-0238">DNA-binding</keyword>
<evidence type="ECO:0000256" key="1">
    <source>
        <dbReference type="ARBA" id="ARBA00004123"/>
    </source>
</evidence>
<dbReference type="PRINTS" id="PR00056">
    <property type="entry name" value="HSFDOMAIN"/>
</dbReference>
<keyword evidence="4" id="KW-0539">Nucleus</keyword>
<feature type="compositionally biased region" description="Low complexity" evidence="6">
    <location>
        <begin position="289"/>
        <end position="301"/>
    </location>
</feature>
<dbReference type="Gene3D" id="1.10.10.10">
    <property type="entry name" value="Winged helix-like DNA-binding domain superfamily/Winged helix DNA-binding domain"/>
    <property type="match status" value="1"/>
</dbReference>
<evidence type="ECO:0000256" key="5">
    <source>
        <dbReference type="RuleBase" id="RU004020"/>
    </source>
</evidence>
<feature type="compositionally biased region" description="Basic and acidic residues" evidence="6">
    <location>
        <begin position="254"/>
        <end position="269"/>
    </location>
</feature>
<dbReference type="STRING" id="106004.A0A1Y2EQE8"/>
<evidence type="ECO:0000259" key="7">
    <source>
        <dbReference type="SMART" id="SM00415"/>
    </source>
</evidence>
<dbReference type="InterPro" id="IPR036388">
    <property type="entry name" value="WH-like_DNA-bd_sf"/>
</dbReference>
<accession>A0A1Y2EQE8</accession>
<sequence length="307" mass="33797">MEQRPEDNQFTYDPLLSFDSFSFTNDVQLPQQQQASSYPEPATIHLQQPTYSQHHASLDGAVESSRWEAYGRFDAAGDSYGSAFGSPVGGALQSAISQGGTIGDVLNHLPPVSLQQSPPTGQYRRLSFDEEGTEGSPHTVKPFIAKLLELLDNPSEYCDCLVWDDAGRGVIICNSPRLTQEILPRFFGHSNIHSFTRQLNVYGFSRMSQAELADTVATNDTSQFSGWRHAFFLRDDRSMLTSLTPKPSKARMQKKMEKQERLQGEEQARRQTNLGRRRASGSGSGGNSGASLSLSPSTGGSWPYPAP</sequence>
<dbReference type="EMBL" id="MCGR01000046">
    <property type="protein sequence ID" value="ORY73396.1"/>
    <property type="molecule type" value="Genomic_DNA"/>
</dbReference>
<evidence type="ECO:0000256" key="6">
    <source>
        <dbReference type="SAM" id="MobiDB-lite"/>
    </source>
</evidence>
<dbReference type="PANTHER" id="PTHR10015:SF427">
    <property type="entry name" value="HEAT SHOCK FACTOR PROTEIN"/>
    <property type="match status" value="1"/>
</dbReference>
<dbReference type="GO" id="GO:0005634">
    <property type="term" value="C:nucleus"/>
    <property type="evidence" value="ECO:0007669"/>
    <property type="project" value="UniProtKB-SubCell"/>
</dbReference>
<comment type="subcellular location">
    <subcellularLocation>
        <location evidence="1">Nucleus</location>
    </subcellularLocation>
</comment>
<protein>
    <submittedName>
        <fullName evidence="8">HSF-type DNA-binding-domain-containing protein</fullName>
    </submittedName>
</protein>
<dbReference type="Proteomes" id="UP000193467">
    <property type="component" value="Unassembled WGS sequence"/>
</dbReference>
<dbReference type="PANTHER" id="PTHR10015">
    <property type="entry name" value="HEAT SHOCK TRANSCRIPTION FACTOR"/>
    <property type="match status" value="1"/>
</dbReference>
<name>A0A1Y2EQE8_9BASI</name>
<dbReference type="InterPro" id="IPR036390">
    <property type="entry name" value="WH_DNA-bd_sf"/>
</dbReference>
<comment type="similarity">
    <text evidence="2 5">Belongs to the HSF family.</text>
</comment>
<dbReference type="InParanoid" id="A0A1Y2EQE8"/>
<dbReference type="GO" id="GO:0043565">
    <property type="term" value="F:sequence-specific DNA binding"/>
    <property type="evidence" value="ECO:0007669"/>
    <property type="project" value="InterPro"/>
</dbReference>
<evidence type="ECO:0000313" key="8">
    <source>
        <dbReference type="EMBL" id="ORY73396.1"/>
    </source>
</evidence>
<dbReference type="GO" id="GO:0003700">
    <property type="term" value="F:DNA-binding transcription factor activity"/>
    <property type="evidence" value="ECO:0007669"/>
    <property type="project" value="InterPro"/>
</dbReference>
<keyword evidence="9" id="KW-1185">Reference proteome</keyword>
<gene>
    <name evidence="8" type="ORF">BCR35DRAFT_326095</name>
</gene>
<feature type="region of interest" description="Disordered" evidence="6">
    <location>
        <begin position="242"/>
        <end position="307"/>
    </location>
</feature>
<dbReference type="Pfam" id="PF00447">
    <property type="entry name" value="HSF_DNA-bind"/>
    <property type="match status" value="1"/>
</dbReference>
<feature type="domain" description="HSF-type DNA-binding" evidence="7">
    <location>
        <begin position="139"/>
        <end position="246"/>
    </location>
</feature>
<reference evidence="8 9" key="1">
    <citation type="submission" date="2016-07" db="EMBL/GenBank/DDBJ databases">
        <title>Pervasive Adenine N6-methylation of Active Genes in Fungi.</title>
        <authorList>
            <consortium name="DOE Joint Genome Institute"/>
            <person name="Mondo S.J."/>
            <person name="Dannebaum R.O."/>
            <person name="Kuo R.C."/>
            <person name="Labutti K."/>
            <person name="Haridas S."/>
            <person name="Kuo A."/>
            <person name="Salamov A."/>
            <person name="Ahrendt S.R."/>
            <person name="Lipzen A."/>
            <person name="Sullivan W."/>
            <person name="Andreopoulos W.B."/>
            <person name="Clum A."/>
            <person name="Lindquist E."/>
            <person name="Daum C."/>
            <person name="Ramamoorthy G.K."/>
            <person name="Gryganskyi A."/>
            <person name="Culley D."/>
            <person name="Magnuson J.K."/>
            <person name="James T.Y."/>
            <person name="O'Malley M.A."/>
            <person name="Stajich J.E."/>
            <person name="Spatafora J.W."/>
            <person name="Visel A."/>
            <person name="Grigoriev I.V."/>
        </authorList>
    </citation>
    <scope>NUCLEOTIDE SEQUENCE [LARGE SCALE GENOMIC DNA]</scope>
    <source>
        <strain evidence="8 9">62-1032</strain>
    </source>
</reference>
<comment type="caution">
    <text evidence="8">The sequence shown here is derived from an EMBL/GenBank/DDBJ whole genome shotgun (WGS) entry which is preliminary data.</text>
</comment>
<evidence type="ECO:0000256" key="2">
    <source>
        <dbReference type="ARBA" id="ARBA00006403"/>
    </source>
</evidence>
<dbReference type="OrthoDB" id="60033at2759"/>
<evidence type="ECO:0000256" key="3">
    <source>
        <dbReference type="ARBA" id="ARBA00023125"/>
    </source>
</evidence>